<reference evidence="1 2" key="1">
    <citation type="journal article" date="2022" name="Genome Biol. Evol.">
        <title>The Spruce Budworm Genome: Reconstructing the Evolutionary History of Antifreeze Proteins.</title>
        <authorList>
            <person name="Beliveau C."/>
            <person name="Gagne P."/>
            <person name="Picq S."/>
            <person name="Vernygora O."/>
            <person name="Keeling C.I."/>
            <person name="Pinkney K."/>
            <person name="Doucet D."/>
            <person name="Wen F."/>
            <person name="Johnston J.S."/>
            <person name="Maaroufi H."/>
            <person name="Boyle B."/>
            <person name="Laroche J."/>
            <person name="Dewar K."/>
            <person name="Juretic N."/>
            <person name="Blackburn G."/>
            <person name="Nisole A."/>
            <person name="Brunet B."/>
            <person name="Brandao M."/>
            <person name="Lumley L."/>
            <person name="Duan J."/>
            <person name="Quan G."/>
            <person name="Lucarotti C.J."/>
            <person name="Roe A.D."/>
            <person name="Sperling F.A.H."/>
            <person name="Levesque R.C."/>
            <person name="Cusson M."/>
        </authorList>
    </citation>
    <scope>NUCLEOTIDE SEQUENCE [LARGE SCALE GENOMIC DNA]</scope>
    <source>
        <strain evidence="1">Glfc:IPQL:Cfum</strain>
    </source>
</reference>
<comment type="caution">
    <text evidence="1">The sequence shown here is derived from an EMBL/GenBank/DDBJ whole genome shotgun (WGS) entry which is preliminary data.</text>
</comment>
<evidence type="ECO:0000313" key="2">
    <source>
        <dbReference type="Proteomes" id="UP001064048"/>
    </source>
</evidence>
<dbReference type="EMBL" id="CM046130">
    <property type="protein sequence ID" value="KAI8431573.1"/>
    <property type="molecule type" value="Genomic_DNA"/>
</dbReference>
<accession>A0ACC0K5Q9</accession>
<sequence length="114" mass="13074">MSSENSQGVTSLVESKKYDVELEAYQLYGDNLAGVLAKFRKSADYIKILYKKAKDLRHELADVRVQILAYYEKKLKRQLQEMFGLNTVKTTKNPTSPERYEMIKINGTFAICGV</sequence>
<name>A0ACC0K5Q9_CHOFU</name>
<keyword evidence="2" id="KW-1185">Reference proteome</keyword>
<dbReference type="Proteomes" id="UP001064048">
    <property type="component" value="Chromosome 30"/>
</dbReference>
<protein>
    <submittedName>
        <fullName evidence="1">Uncharacterized protein</fullName>
    </submittedName>
</protein>
<gene>
    <name evidence="1" type="ORF">MSG28_016063</name>
</gene>
<proteinExistence type="predicted"/>
<evidence type="ECO:0000313" key="1">
    <source>
        <dbReference type="EMBL" id="KAI8431573.1"/>
    </source>
</evidence>
<organism evidence="1 2">
    <name type="scientific">Choristoneura fumiferana</name>
    <name type="common">Spruce budworm moth</name>
    <name type="synonym">Archips fumiferana</name>
    <dbReference type="NCBI Taxonomy" id="7141"/>
    <lineage>
        <taxon>Eukaryota</taxon>
        <taxon>Metazoa</taxon>
        <taxon>Ecdysozoa</taxon>
        <taxon>Arthropoda</taxon>
        <taxon>Hexapoda</taxon>
        <taxon>Insecta</taxon>
        <taxon>Pterygota</taxon>
        <taxon>Neoptera</taxon>
        <taxon>Endopterygota</taxon>
        <taxon>Lepidoptera</taxon>
        <taxon>Glossata</taxon>
        <taxon>Ditrysia</taxon>
        <taxon>Tortricoidea</taxon>
        <taxon>Tortricidae</taxon>
        <taxon>Tortricinae</taxon>
        <taxon>Choristoneura</taxon>
    </lineage>
</organism>